<organism evidence="1 2">
    <name type="scientific">Thermoclostridium caenicola</name>
    <dbReference type="NCBI Taxonomy" id="659425"/>
    <lineage>
        <taxon>Bacteria</taxon>
        <taxon>Bacillati</taxon>
        <taxon>Bacillota</taxon>
        <taxon>Clostridia</taxon>
        <taxon>Eubacteriales</taxon>
        <taxon>Oscillospiraceae</taxon>
        <taxon>Thermoclostridium</taxon>
    </lineage>
</organism>
<sequence>MTIKEMMETLGLRLAAGPEGMLDREITGVYCCDLISHAMAKLDSGNVWITVHTNLNVVAVASLTDAACVVVPENIEIEEQSINRANEKQVLMLSSDKTAAELSFEMISRIRKAE</sequence>
<dbReference type="OrthoDB" id="9800356at2"/>
<evidence type="ECO:0008006" key="3">
    <source>
        <dbReference type="Google" id="ProtNLM"/>
    </source>
</evidence>
<dbReference type="SUPFAM" id="SSF75138">
    <property type="entry name" value="HprK N-terminal domain-like"/>
    <property type="match status" value="1"/>
</dbReference>
<keyword evidence="2" id="KW-1185">Reference proteome</keyword>
<protein>
    <recommendedName>
        <fullName evidence="3">DRTGG domain-containing protein</fullName>
    </recommendedName>
</protein>
<reference evidence="1 2" key="1">
    <citation type="submission" date="2016-11" db="EMBL/GenBank/DDBJ databases">
        <authorList>
            <person name="Varghese N."/>
            <person name="Submissions S."/>
        </authorList>
    </citation>
    <scope>NUCLEOTIDE SEQUENCE [LARGE SCALE GENOMIC DNA]</scope>
    <source>
        <strain evidence="1 2">DSM 19027</strain>
    </source>
</reference>
<evidence type="ECO:0000313" key="1">
    <source>
        <dbReference type="EMBL" id="SHJ54343.1"/>
    </source>
</evidence>
<dbReference type="AlphaFoldDB" id="A0A1M6K5Z2"/>
<name>A0A1M6K5Z2_9FIRM</name>
<dbReference type="EMBL" id="FQZP01000069">
    <property type="protein sequence ID" value="SHJ54343.1"/>
    <property type="molecule type" value="Genomic_DNA"/>
</dbReference>
<dbReference type="Proteomes" id="UP000324781">
    <property type="component" value="Unassembled WGS sequence"/>
</dbReference>
<accession>A0A1M6K5Z2</accession>
<dbReference type="InterPro" id="IPR028979">
    <property type="entry name" value="Ser_kin/Pase_Hpr-like_N_sf"/>
</dbReference>
<gene>
    <name evidence="1" type="ORF">SAMN05444373_10696</name>
</gene>
<dbReference type="Gene3D" id="3.40.1390.20">
    <property type="entry name" value="HprK N-terminal domain-like"/>
    <property type="match status" value="1"/>
</dbReference>
<evidence type="ECO:0000313" key="2">
    <source>
        <dbReference type="Proteomes" id="UP000324781"/>
    </source>
</evidence>
<dbReference type="RefSeq" id="WP_149679634.1">
    <property type="nucleotide sequence ID" value="NZ_DAONMB010000148.1"/>
</dbReference>
<proteinExistence type="predicted"/>